<dbReference type="SUPFAM" id="SSF53474">
    <property type="entry name" value="alpha/beta-Hydrolases"/>
    <property type="match status" value="1"/>
</dbReference>
<protein>
    <submittedName>
        <fullName evidence="5">Predicted dienelactone hydrolase</fullName>
    </submittedName>
</protein>
<evidence type="ECO:0000256" key="2">
    <source>
        <dbReference type="ARBA" id="ARBA00022963"/>
    </source>
</evidence>
<proteinExistence type="predicted"/>
<feature type="signal peptide" evidence="4">
    <location>
        <begin position="1"/>
        <end position="25"/>
    </location>
</feature>
<evidence type="ECO:0000256" key="3">
    <source>
        <dbReference type="ARBA" id="ARBA00023098"/>
    </source>
</evidence>
<dbReference type="InterPro" id="IPR029058">
    <property type="entry name" value="AB_hydrolase_fold"/>
</dbReference>
<keyword evidence="2" id="KW-0442">Lipid degradation</keyword>
<keyword evidence="4" id="KW-0732">Signal</keyword>
<reference evidence="5 6" key="1">
    <citation type="submission" date="2017-05" db="EMBL/GenBank/DDBJ databases">
        <authorList>
            <person name="Varghese N."/>
            <person name="Submissions S."/>
        </authorList>
    </citation>
    <scope>NUCLEOTIDE SEQUENCE [LARGE SCALE GENOMIC DNA]</scope>
    <source>
        <strain evidence="5 6">DSM 29734</strain>
    </source>
</reference>
<keyword evidence="6" id="KW-1185">Reference proteome</keyword>
<keyword evidence="3" id="KW-0443">Lipid metabolism</keyword>
<dbReference type="EMBL" id="FXTY01000002">
    <property type="protein sequence ID" value="SMP12953.1"/>
    <property type="molecule type" value="Genomic_DNA"/>
</dbReference>
<dbReference type="PANTHER" id="PTHR10272:SF0">
    <property type="entry name" value="PLATELET-ACTIVATING FACTOR ACETYLHYDROLASE"/>
    <property type="match status" value="1"/>
</dbReference>
<dbReference type="RefSeq" id="WP_283425160.1">
    <property type="nucleotide sequence ID" value="NZ_FXTY01000002.1"/>
</dbReference>
<feature type="chain" id="PRO_5045463803" evidence="4">
    <location>
        <begin position="26"/>
        <end position="433"/>
    </location>
</feature>
<organism evidence="5 6">
    <name type="scientific">Shimia sagamensis</name>
    <dbReference type="NCBI Taxonomy" id="1566352"/>
    <lineage>
        <taxon>Bacteria</taxon>
        <taxon>Pseudomonadati</taxon>
        <taxon>Pseudomonadota</taxon>
        <taxon>Alphaproteobacteria</taxon>
        <taxon>Rhodobacterales</taxon>
        <taxon>Roseobacteraceae</taxon>
    </lineage>
</organism>
<evidence type="ECO:0000256" key="1">
    <source>
        <dbReference type="ARBA" id="ARBA00022801"/>
    </source>
</evidence>
<dbReference type="PANTHER" id="PTHR10272">
    <property type="entry name" value="PLATELET-ACTIVATING FACTOR ACETYLHYDROLASE"/>
    <property type="match status" value="1"/>
</dbReference>
<evidence type="ECO:0000313" key="6">
    <source>
        <dbReference type="Proteomes" id="UP001157961"/>
    </source>
</evidence>
<accession>A0ABY1NLV3</accession>
<evidence type="ECO:0000256" key="4">
    <source>
        <dbReference type="SAM" id="SignalP"/>
    </source>
</evidence>
<keyword evidence="1 5" id="KW-0378">Hydrolase</keyword>
<dbReference type="Gene3D" id="3.40.50.1820">
    <property type="entry name" value="alpha/beta hydrolase"/>
    <property type="match status" value="1"/>
</dbReference>
<dbReference type="GO" id="GO:0016787">
    <property type="term" value="F:hydrolase activity"/>
    <property type="evidence" value="ECO:0007669"/>
    <property type="project" value="UniProtKB-KW"/>
</dbReference>
<gene>
    <name evidence="5" type="ORF">SAMN06265373_102420</name>
</gene>
<name>A0ABY1NLV3_9RHOB</name>
<comment type="caution">
    <text evidence="5">The sequence shown here is derived from an EMBL/GenBank/DDBJ whole genome shotgun (WGS) entry which is preliminary data.</text>
</comment>
<sequence length="433" mass="46729">MFVKPRSCFWKIAVSLTLAAAPLVAQDRIDLIRPDAPVLAPYGALPIGVTTRHFEHKDQVDVLNSDEDTLARYNRPLTVEIWYPAAAGTPQGGTYETELRDPSMTVTLTGRAARDAPPKSDGAYPLVVISHGYPGNRLLLSHLGENLASKGYVVASIDHTDSTYPDQAAFGSTLLNRPIDQRFVVDSMATLDGPIGAITNADTAAVVGYSMGGYGALIFGGAGLAQGVEASPFAPPQGTLIHNVAGTDTHEALIDDRVKAIISIGPWGRNYGLWDDAGLAGLRKPTLLMAGEVDDVSVYAAMREIFENTTGTDRHLLTFENANHNAAAPIPVPMAGWQPSETLGFPPFDHYADAVWDTVRMNNITQHFATAFLDLHLKDDQDKAVYLDLVTNAKDGVYSAEEDGTLKSDHTYWHGFPARTAVGLQFETRTLGE</sequence>
<dbReference type="Proteomes" id="UP001157961">
    <property type="component" value="Unassembled WGS sequence"/>
</dbReference>
<dbReference type="Pfam" id="PF03403">
    <property type="entry name" value="PAF-AH_p_II"/>
    <property type="match status" value="1"/>
</dbReference>
<evidence type="ECO:0000313" key="5">
    <source>
        <dbReference type="EMBL" id="SMP12953.1"/>
    </source>
</evidence>